<keyword evidence="4" id="KW-0092">Biotin</keyword>
<keyword evidence="1 8" id="KW-0436">Ligase</keyword>
<dbReference type="PANTHER" id="PTHR12835">
    <property type="entry name" value="BIOTIN PROTEIN LIGASE"/>
    <property type="match status" value="1"/>
</dbReference>
<dbReference type="SUPFAM" id="SSF50037">
    <property type="entry name" value="C-terminal domain of transcriptional repressors"/>
    <property type="match status" value="1"/>
</dbReference>
<dbReference type="Pfam" id="PF02237">
    <property type="entry name" value="BPL_C"/>
    <property type="match status" value="1"/>
</dbReference>
<dbReference type="Gene3D" id="3.30.930.10">
    <property type="entry name" value="Bira Bifunctional Protein, Domain 2"/>
    <property type="match status" value="1"/>
</dbReference>
<evidence type="ECO:0000259" key="7">
    <source>
        <dbReference type="PROSITE" id="PS51733"/>
    </source>
</evidence>
<evidence type="ECO:0000256" key="2">
    <source>
        <dbReference type="ARBA" id="ARBA00022741"/>
    </source>
</evidence>
<dbReference type="Gene3D" id="2.30.30.100">
    <property type="match status" value="1"/>
</dbReference>
<comment type="caution">
    <text evidence="8">The sequence shown here is derived from an EMBL/GenBank/DDBJ whole genome shotgun (WGS) entry which is preliminary data.</text>
</comment>
<evidence type="ECO:0000313" key="9">
    <source>
        <dbReference type="Proteomes" id="UP001484535"/>
    </source>
</evidence>
<organism evidence="8 9">
    <name type="scientific">Aurantiacibacter flavus</name>
    <dbReference type="NCBI Taxonomy" id="3145232"/>
    <lineage>
        <taxon>Bacteria</taxon>
        <taxon>Pseudomonadati</taxon>
        <taxon>Pseudomonadota</taxon>
        <taxon>Alphaproteobacteria</taxon>
        <taxon>Sphingomonadales</taxon>
        <taxon>Erythrobacteraceae</taxon>
        <taxon>Aurantiacibacter</taxon>
    </lineage>
</organism>
<dbReference type="RefSeq" id="WP_346784539.1">
    <property type="nucleotide sequence ID" value="NZ_JBDLBR010000002.1"/>
</dbReference>
<dbReference type="GO" id="GO:0004077">
    <property type="term" value="F:biotin--[biotin carboxyl-carrier protein] ligase activity"/>
    <property type="evidence" value="ECO:0007669"/>
    <property type="project" value="UniProtKB-EC"/>
</dbReference>
<dbReference type="CDD" id="cd16442">
    <property type="entry name" value="BPL"/>
    <property type="match status" value="1"/>
</dbReference>
<feature type="domain" description="BPL/LPL catalytic" evidence="7">
    <location>
        <begin position="1"/>
        <end position="172"/>
    </location>
</feature>
<keyword evidence="3" id="KW-0067">ATP-binding</keyword>
<evidence type="ECO:0000256" key="4">
    <source>
        <dbReference type="ARBA" id="ARBA00023267"/>
    </source>
</evidence>
<evidence type="ECO:0000256" key="5">
    <source>
        <dbReference type="ARBA" id="ARBA00024227"/>
    </source>
</evidence>
<dbReference type="InterPro" id="IPR004408">
    <property type="entry name" value="Biotin_CoA_COase_ligase"/>
</dbReference>
<accession>A0ABV0CW48</accession>
<evidence type="ECO:0000313" key="8">
    <source>
        <dbReference type="EMBL" id="MEN7537090.1"/>
    </source>
</evidence>
<dbReference type="InterPro" id="IPR008988">
    <property type="entry name" value="Transcriptional_repressor_C"/>
</dbReference>
<evidence type="ECO:0000256" key="1">
    <source>
        <dbReference type="ARBA" id="ARBA00022598"/>
    </source>
</evidence>
<reference evidence="8 9" key="1">
    <citation type="submission" date="2024-05" db="EMBL/GenBank/DDBJ databases">
        <authorList>
            <person name="Park S."/>
        </authorList>
    </citation>
    <scope>NUCLEOTIDE SEQUENCE [LARGE SCALE GENOMIC DNA]</scope>
    <source>
        <strain evidence="8 9">DGU5</strain>
    </source>
</reference>
<comment type="catalytic activity">
    <reaction evidence="6">
        <text>biotin + L-lysyl-[protein] + ATP = N(6)-biotinyl-L-lysyl-[protein] + AMP + diphosphate + H(+)</text>
        <dbReference type="Rhea" id="RHEA:11756"/>
        <dbReference type="Rhea" id="RHEA-COMP:9752"/>
        <dbReference type="Rhea" id="RHEA-COMP:10505"/>
        <dbReference type="ChEBI" id="CHEBI:15378"/>
        <dbReference type="ChEBI" id="CHEBI:29969"/>
        <dbReference type="ChEBI" id="CHEBI:30616"/>
        <dbReference type="ChEBI" id="CHEBI:33019"/>
        <dbReference type="ChEBI" id="CHEBI:57586"/>
        <dbReference type="ChEBI" id="CHEBI:83144"/>
        <dbReference type="ChEBI" id="CHEBI:456215"/>
        <dbReference type="EC" id="6.3.4.15"/>
    </reaction>
</comment>
<keyword evidence="2" id="KW-0547">Nucleotide-binding</keyword>
<gene>
    <name evidence="8" type="ORF">ABDJ38_07880</name>
</gene>
<dbReference type="PANTHER" id="PTHR12835:SF5">
    <property type="entry name" value="BIOTIN--PROTEIN LIGASE"/>
    <property type="match status" value="1"/>
</dbReference>
<keyword evidence="9" id="KW-1185">Reference proteome</keyword>
<evidence type="ECO:0000256" key="3">
    <source>
        <dbReference type="ARBA" id="ARBA00022840"/>
    </source>
</evidence>
<dbReference type="SUPFAM" id="SSF55681">
    <property type="entry name" value="Class II aaRS and biotin synthetases"/>
    <property type="match status" value="1"/>
</dbReference>
<dbReference type="InterPro" id="IPR003142">
    <property type="entry name" value="BPL_C"/>
</dbReference>
<sequence length="239" mass="25420">MQIDTIGETGSTNADLAARLASGDVLAEGYWLVADRQTAGRGRQGRQWFDTPGNFMGSTVVELRVSDPPAMLLSMVAALALLETVLQRLPDPLRVRLKWPNDVLLDGAKFCGILLERVKGHAVIGMGVNLVSAPSIDGRDTRSLSALGPAPQRDAFACELAAAFAKEVARWRSHGGGDLRTRWQAAAHPLGTVLSVHDEHGAVVSGQFAGLAEDGALILRLDDGSQRVIHAGDVTEEKA</sequence>
<protein>
    <recommendedName>
        <fullName evidence="5">biotin--[biotin carboxyl-carrier protein] ligase</fullName>
        <ecNumber evidence="5">6.3.4.15</ecNumber>
    </recommendedName>
</protein>
<dbReference type="Proteomes" id="UP001484535">
    <property type="component" value="Unassembled WGS sequence"/>
</dbReference>
<proteinExistence type="predicted"/>
<dbReference type="EC" id="6.3.4.15" evidence="5"/>
<dbReference type="NCBIfam" id="TIGR00121">
    <property type="entry name" value="birA_ligase"/>
    <property type="match status" value="1"/>
</dbReference>
<dbReference type="EMBL" id="JBDLBR010000002">
    <property type="protein sequence ID" value="MEN7537090.1"/>
    <property type="molecule type" value="Genomic_DNA"/>
</dbReference>
<name>A0ABV0CW48_9SPHN</name>
<dbReference type="InterPro" id="IPR045864">
    <property type="entry name" value="aa-tRNA-synth_II/BPL/LPL"/>
</dbReference>
<dbReference type="PROSITE" id="PS51733">
    <property type="entry name" value="BPL_LPL_CATALYTIC"/>
    <property type="match status" value="1"/>
</dbReference>
<dbReference type="Pfam" id="PF03099">
    <property type="entry name" value="BPL_LplA_LipB"/>
    <property type="match status" value="1"/>
</dbReference>
<dbReference type="InterPro" id="IPR004143">
    <property type="entry name" value="BPL_LPL_catalytic"/>
</dbReference>
<evidence type="ECO:0000256" key="6">
    <source>
        <dbReference type="ARBA" id="ARBA00047846"/>
    </source>
</evidence>